<accession>A0A7S0BBQ4</accession>
<feature type="domain" description="EF-hand" evidence="2">
    <location>
        <begin position="19"/>
        <end position="54"/>
    </location>
</feature>
<evidence type="ECO:0000259" key="2">
    <source>
        <dbReference type="PROSITE" id="PS50222"/>
    </source>
</evidence>
<dbReference type="EMBL" id="HBEG01054237">
    <property type="protein sequence ID" value="CAD8389508.1"/>
    <property type="molecule type" value="Transcribed_RNA"/>
</dbReference>
<dbReference type="PROSITE" id="PS00018">
    <property type="entry name" value="EF_HAND_1"/>
    <property type="match status" value="2"/>
</dbReference>
<dbReference type="InterPro" id="IPR002048">
    <property type="entry name" value="EF_hand_dom"/>
</dbReference>
<reference evidence="3" key="1">
    <citation type="submission" date="2021-01" db="EMBL/GenBank/DDBJ databases">
        <authorList>
            <person name="Corre E."/>
            <person name="Pelletier E."/>
            <person name="Niang G."/>
            <person name="Scheremetjew M."/>
            <person name="Finn R."/>
            <person name="Kale V."/>
            <person name="Holt S."/>
            <person name="Cochrane G."/>
            <person name="Meng A."/>
            <person name="Brown T."/>
            <person name="Cohen L."/>
        </authorList>
    </citation>
    <scope>NUCLEOTIDE SEQUENCE</scope>
    <source>
        <strain evidence="3">Pbaha01</strain>
    </source>
</reference>
<evidence type="ECO:0000256" key="1">
    <source>
        <dbReference type="ARBA" id="ARBA00022837"/>
    </source>
</evidence>
<dbReference type="Pfam" id="PF13499">
    <property type="entry name" value="EF-hand_7"/>
    <property type="match status" value="1"/>
</dbReference>
<keyword evidence="1" id="KW-0106">Calcium</keyword>
<dbReference type="SUPFAM" id="SSF47473">
    <property type="entry name" value="EF-hand"/>
    <property type="match status" value="1"/>
</dbReference>
<dbReference type="CDD" id="cd00051">
    <property type="entry name" value="EFh"/>
    <property type="match status" value="1"/>
</dbReference>
<dbReference type="InterPro" id="IPR011992">
    <property type="entry name" value="EF-hand-dom_pair"/>
</dbReference>
<gene>
    <name evidence="3" type="ORF">PBAH0796_LOCUS33045</name>
</gene>
<dbReference type="AlphaFoldDB" id="A0A7S0BBQ4"/>
<dbReference type="SMART" id="SM00054">
    <property type="entry name" value="EFh"/>
    <property type="match status" value="2"/>
</dbReference>
<feature type="domain" description="EF-hand" evidence="2">
    <location>
        <begin position="69"/>
        <end position="104"/>
    </location>
</feature>
<evidence type="ECO:0000313" key="3">
    <source>
        <dbReference type="EMBL" id="CAD8389508.1"/>
    </source>
</evidence>
<sequence>MAPVSSSSIPVPRPDHSQASHETLKKIFSLCDKDGNGRINKRELIKICRCTPSIAQFFGLPEQIRQEDGSRSVVEQWFQQVDANDDREISWEEFLAFYKKRPGSTSSPNLRAQAHQVQPSSGPCAITDGSPFGGSFHSHDGVSIASQVSHVLRNPGRPHKPHQPVDPVDPFPPCSVHRFEHTVSQVQSYGKRTEASQDAQHEGGFESVAAAVDKTGAEGRQRCLVQQPAKAASDVPRRWATQWSSRTSLHSLESAQRAAFYYSARFERSEIARTEMALRELQHPFSKGTPLSPGFY</sequence>
<dbReference type="PROSITE" id="PS50222">
    <property type="entry name" value="EF_HAND_2"/>
    <property type="match status" value="2"/>
</dbReference>
<name>A0A7S0BBQ4_9DINO</name>
<protein>
    <recommendedName>
        <fullName evidence="2">EF-hand domain-containing protein</fullName>
    </recommendedName>
</protein>
<organism evidence="3">
    <name type="scientific">Pyrodinium bahamense</name>
    <dbReference type="NCBI Taxonomy" id="73915"/>
    <lineage>
        <taxon>Eukaryota</taxon>
        <taxon>Sar</taxon>
        <taxon>Alveolata</taxon>
        <taxon>Dinophyceae</taxon>
        <taxon>Gonyaulacales</taxon>
        <taxon>Pyrocystaceae</taxon>
        <taxon>Pyrodinium</taxon>
    </lineage>
</organism>
<dbReference type="Gene3D" id="1.10.238.10">
    <property type="entry name" value="EF-hand"/>
    <property type="match status" value="1"/>
</dbReference>
<dbReference type="GO" id="GO:0005509">
    <property type="term" value="F:calcium ion binding"/>
    <property type="evidence" value="ECO:0007669"/>
    <property type="project" value="InterPro"/>
</dbReference>
<proteinExistence type="predicted"/>
<dbReference type="InterPro" id="IPR018247">
    <property type="entry name" value="EF_Hand_1_Ca_BS"/>
</dbReference>